<gene>
    <name evidence="7" type="ORF">BCR42DRAFT_75393</name>
</gene>
<dbReference type="SUPFAM" id="SSF48403">
    <property type="entry name" value="Ankyrin repeat"/>
    <property type="match status" value="1"/>
</dbReference>
<feature type="compositionally biased region" description="Acidic residues" evidence="5">
    <location>
        <begin position="183"/>
        <end position="192"/>
    </location>
</feature>
<evidence type="ECO:0000313" key="7">
    <source>
        <dbReference type="EMBL" id="ORZ12684.1"/>
    </source>
</evidence>
<dbReference type="GO" id="GO:0033309">
    <property type="term" value="C:SBF transcription complex"/>
    <property type="evidence" value="ECO:0007669"/>
    <property type="project" value="TreeGrafter"/>
</dbReference>
<dbReference type="PROSITE" id="PS51299">
    <property type="entry name" value="HTH_APSES"/>
    <property type="match status" value="1"/>
</dbReference>
<dbReference type="GO" id="GO:0001228">
    <property type="term" value="F:DNA-binding transcription activator activity, RNA polymerase II-specific"/>
    <property type="evidence" value="ECO:0007669"/>
    <property type="project" value="UniProtKB-ARBA"/>
</dbReference>
<evidence type="ECO:0000313" key="8">
    <source>
        <dbReference type="Proteomes" id="UP000193560"/>
    </source>
</evidence>
<keyword evidence="4" id="KW-0175">Coiled coil</keyword>
<dbReference type="STRING" id="90262.A0A1X2IAD1"/>
<reference evidence="7 8" key="1">
    <citation type="submission" date="2016-07" db="EMBL/GenBank/DDBJ databases">
        <title>Pervasive Adenine N6-methylation of Active Genes in Fungi.</title>
        <authorList>
            <consortium name="DOE Joint Genome Institute"/>
            <person name="Mondo S.J."/>
            <person name="Dannebaum R.O."/>
            <person name="Kuo R.C."/>
            <person name="Labutti K."/>
            <person name="Haridas S."/>
            <person name="Kuo A."/>
            <person name="Salamov A."/>
            <person name="Ahrendt S.R."/>
            <person name="Lipzen A."/>
            <person name="Sullivan W."/>
            <person name="Andreopoulos W.B."/>
            <person name="Clum A."/>
            <person name="Lindquist E."/>
            <person name="Daum C."/>
            <person name="Ramamoorthy G.K."/>
            <person name="Gryganskyi A."/>
            <person name="Culley D."/>
            <person name="Magnuson J.K."/>
            <person name="James T.Y."/>
            <person name="O'Malley M.A."/>
            <person name="Stajich J.E."/>
            <person name="Spatafora J.W."/>
            <person name="Visel A."/>
            <person name="Grigoriev I.V."/>
        </authorList>
    </citation>
    <scope>NUCLEOTIDE SEQUENCE [LARGE SCALE GENOMIC DNA]</scope>
    <source>
        <strain evidence="7 8">NRRL 1336</strain>
    </source>
</reference>
<dbReference type="SMART" id="SM00248">
    <property type="entry name" value="ANK"/>
    <property type="match status" value="2"/>
</dbReference>
<dbReference type="AlphaFoldDB" id="A0A1X2IAD1"/>
<feature type="region of interest" description="Disordered" evidence="5">
    <location>
        <begin position="106"/>
        <end position="287"/>
    </location>
</feature>
<dbReference type="OrthoDB" id="6718656at2759"/>
<keyword evidence="1" id="KW-0677">Repeat</keyword>
<proteinExistence type="predicted"/>
<evidence type="ECO:0000256" key="2">
    <source>
        <dbReference type="ARBA" id="ARBA00023043"/>
    </source>
</evidence>
<dbReference type="Pfam" id="PF04383">
    <property type="entry name" value="KilA-N"/>
    <property type="match status" value="1"/>
</dbReference>
<dbReference type="SUPFAM" id="SSF54616">
    <property type="entry name" value="DNA-binding domain of Mlu1-box binding protein MBP1"/>
    <property type="match status" value="1"/>
</dbReference>
<evidence type="ECO:0000256" key="3">
    <source>
        <dbReference type="PROSITE-ProRule" id="PRU00023"/>
    </source>
</evidence>
<dbReference type="Gene3D" id="3.10.260.10">
    <property type="entry name" value="Transcription regulator HTH, APSES-type DNA-binding domain"/>
    <property type="match status" value="1"/>
</dbReference>
<dbReference type="Gene3D" id="1.25.40.20">
    <property type="entry name" value="Ankyrin repeat-containing domain"/>
    <property type="match status" value="1"/>
</dbReference>
<dbReference type="SMART" id="SM01252">
    <property type="entry name" value="KilA-N"/>
    <property type="match status" value="1"/>
</dbReference>
<dbReference type="PROSITE" id="PS50297">
    <property type="entry name" value="ANK_REP_REGION"/>
    <property type="match status" value="1"/>
</dbReference>
<dbReference type="InterPro" id="IPR036887">
    <property type="entry name" value="HTH_APSES_sf"/>
</dbReference>
<feature type="compositionally biased region" description="Basic residues" evidence="5">
    <location>
        <begin position="198"/>
        <end position="207"/>
    </location>
</feature>
<feature type="repeat" description="ANK" evidence="3">
    <location>
        <begin position="447"/>
        <end position="479"/>
    </location>
</feature>
<comment type="caution">
    <text evidence="7">The sequence shown here is derived from an EMBL/GenBank/DDBJ whole genome shotgun (WGS) entry which is preliminary data.</text>
</comment>
<dbReference type="Pfam" id="PF13637">
    <property type="entry name" value="Ank_4"/>
    <property type="match status" value="1"/>
</dbReference>
<feature type="domain" description="HTH APSES-type" evidence="6">
    <location>
        <begin position="5"/>
        <end position="112"/>
    </location>
</feature>
<dbReference type="Proteomes" id="UP000193560">
    <property type="component" value="Unassembled WGS sequence"/>
</dbReference>
<organism evidence="7 8">
    <name type="scientific">Absidia repens</name>
    <dbReference type="NCBI Taxonomy" id="90262"/>
    <lineage>
        <taxon>Eukaryota</taxon>
        <taxon>Fungi</taxon>
        <taxon>Fungi incertae sedis</taxon>
        <taxon>Mucoromycota</taxon>
        <taxon>Mucoromycotina</taxon>
        <taxon>Mucoromycetes</taxon>
        <taxon>Mucorales</taxon>
        <taxon>Cunninghamellaceae</taxon>
        <taxon>Absidia</taxon>
    </lineage>
</organism>
<evidence type="ECO:0000259" key="6">
    <source>
        <dbReference type="PROSITE" id="PS51299"/>
    </source>
</evidence>
<feature type="compositionally biased region" description="Basic residues" evidence="5">
    <location>
        <begin position="122"/>
        <end position="136"/>
    </location>
</feature>
<feature type="region of interest" description="Disordered" evidence="5">
    <location>
        <begin position="642"/>
        <end position="712"/>
    </location>
</feature>
<accession>A0A1X2IAD1</accession>
<feature type="coiled-coil region" evidence="4">
    <location>
        <begin position="575"/>
        <end position="620"/>
    </location>
</feature>
<dbReference type="PROSITE" id="PS50088">
    <property type="entry name" value="ANK_REPEAT"/>
    <property type="match status" value="2"/>
</dbReference>
<sequence>MEQKIYKATYSGVPVYEISCNGVAVMRRKNDNYMNATQILKVADFDKPQRTRILEREVQIGEHEKIQGGYGKYQGTWVPLEKAANLAAHYNVDTLIKPLLEFVKGDESPPLAPKHSTAATTKIRKPRERRTQKKVKHLDDDASDADDDSGLPNKKDSSPYPQTSSPRRQRRRTTAATPTIDSDMVDYSENDGDLYSKTTRHSRHKRSKISDHQEYMDIDDETHNDTSNGTVSTPKSKQRQSSKPPRALDSSQGTGSTTRTSPNLSPSGSPPSTDRVSPTKHKTKKEVEHERTYAHQLFAHFLSGNDAIPPLLQRPPRDLDVNVIIDDVGHTCLHWAAVMGHIATVEQLIRLKADIYRVNYKGQTALMRSVLYTNNYEQQSFDKLLDLLSGTIFNIDKSDQTVFHHVASTANGKGKVHASRYYMENLINKLAHNRSEIISILNVQDVCGDTALTIVTRIGNKRLARMLIDAGASPEIANEEGMTAQAYLAAQDHHSTDNGDVVSSPSLGTSLDQNEEMTRQQLRQKADLMYKAMISGNSTTAETSTATSTTPSLSNWVDHLAASYERDLTKRDNTIKEKQRDIQQALNHLKETEKSQSLLVADQQEEIQKILDEGDQLALELRRILHYTQQAKLKQWIKEQEEKQHIDAEKPKISSSTDSQIPKPPTPPLTTTSINGNQPPLSSPKTTTTVTDSNNNKNNNGNNEGNDDRMHNNISTQRTLQNQLDQLQQSRQQLMDDIIAHQPGFVKNAFETIND</sequence>
<feature type="repeat" description="ANK" evidence="3">
    <location>
        <begin position="328"/>
        <end position="360"/>
    </location>
</feature>
<dbReference type="InterPro" id="IPR051642">
    <property type="entry name" value="SWI6-like"/>
</dbReference>
<dbReference type="InterPro" id="IPR018004">
    <property type="entry name" value="KilA/APSES_HTH"/>
</dbReference>
<dbReference type="EMBL" id="MCGE01000018">
    <property type="protein sequence ID" value="ORZ12684.1"/>
    <property type="molecule type" value="Genomic_DNA"/>
</dbReference>
<protein>
    <recommendedName>
        <fullName evidence="6">HTH APSES-type domain-containing protein</fullName>
    </recommendedName>
</protein>
<dbReference type="PANTHER" id="PTHR43828:SF15">
    <property type="entry name" value="TRANSCRIPTION FACTOR MBP1"/>
    <property type="match status" value="1"/>
</dbReference>
<keyword evidence="8" id="KW-1185">Reference proteome</keyword>
<feature type="compositionally biased region" description="Basic and acidic residues" evidence="5">
    <location>
        <begin position="642"/>
        <end position="652"/>
    </location>
</feature>
<keyword evidence="2 3" id="KW-0040">ANK repeat</keyword>
<evidence type="ECO:0000256" key="5">
    <source>
        <dbReference type="SAM" id="MobiDB-lite"/>
    </source>
</evidence>
<feature type="compositionally biased region" description="Polar residues" evidence="5">
    <location>
        <begin position="225"/>
        <end position="243"/>
    </location>
</feature>
<dbReference type="PANTHER" id="PTHR43828">
    <property type="entry name" value="ASPARAGINASE"/>
    <property type="match status" value="1"/>
</dbReference>
<dbReference type="InterPro" id="IPR036770">
    <property type="entry name" value="Ankyrin_rpt-contain_sf"/>
</dbReference>
<feature type="compositionally biased region" description="Polar residues" evidence="5">
    <location>
        <begin position="673"/>
        <end position="693"/>
    </location>
</feature>
<dbReference type="GO" id="GO:0003677">
    <property type="term" value="F:DNA binding"/>
    <property type="evidence" value="ECO:0007669"/>
    <property type="project" value="InterPro"/>
</dbReference>
<name>A0A1X2IAD1_9FUNG</name>
<feature type="compositionally biased region" description="Low complexity" evidence="5">
    <location>
        <begin position="250"/>
        <end position="272"/>
    </location>
</feature>
<evidence type="ECO:0000256" key="4">
    <source>
        <dbReference type="SAM" id="Coils"/>
    </source>
</evidence>
<evidence type="ECO:0000256" key="1">
    <source>
        <dbReference type="ARBA" id="ARBA00022737"/>
    </source>
</evidence>
<dbReference type="InterPro" id="IPR002110">
    <property type="entry name" value="Ankyrin_rpt"/>
</dbReference>
<feature type="compositionally biased region" description="Low complexity" evidence="5">
    <location>
        <begin position="694"/>
        <end position="704"/>
    </location>
</feature>
<dbReference type="FunFam" id="3.10.260.10:FF:000001">
    <property type="entry name" value="APSES transcription factor (MbpA)"/>
    <property type="match status" value="1"/>
</dbReference>
<dbReference type="GO" id="GO:0030907">
    <property type="term" value="C:MBF transcription complex"/>
    <property type="evidence" value="ECO:0007669"/>
    <property type="project" value="TreeGrafter"/>
</dbReference>
<dbReference type="InterPro" id="IPR003163">
    <property type="entry name" value="Tscrpt_reg_HTH_APSES-type"/>
</dbReference>